<keyword evidence="3" id="KW-0804">Transcription</keyword>
<dbReference type="PROSITE" id="PS01117">
    <property type="entry name" value="HTH_MARR_1"/>
    <property type="match status" value="1"/>
</dbReference>
<proteinExistence type="predicted"/>
<dbReference type="EMBL" id="WUUL01000004">
    <property type="protein sequence ID" value="MXQ53709.1"/>
    <property type="molecule type" value="Genomic_DNA"/>
</dbReference>
<accession>A0A6I4VQ51</accession>
<protein>
    <submittedName>
        <fullName evidence="5">MarR family transcriptional regulator</fullName>
    </submittedName>
</protein>
<evidence type="ECO:0000313" key="5">
    <source>
        <dbReference type="EMBL" id="MXQ53709.1"/>
    </source>
</evidence>
<dbReference type="GO" id="GO:0003700">
    <property type="term" value="F:DNA-binding transcription factor activity"/>
    <property type="evidence" value="ECO:0007669"/>
    <property type="project" value="InterPro"/>
</dbReference>
<sequence>MIDLPDHQIGHWVRRLNHALIYSLSETLKPYELGHSQWQVLSILEEEKKISIKKLREKLNVESGTLTGVIDALIRKGWVIREEDPQDRRIKVIMMTEDGKKKWTSLPNPKKVVRQKLVQDISSEDLDIAIKVLRHAHHNLTTK</sequence>
<dbReference type="SMART" id="SM00347">
    <property type="entry name" value="HTH_MARR"/>
    <property type="match status" value="1"/>
</dbReference>
<name>A0A6I4VQ51_9BACL</name>
<dbReference type="RefSeq" id="WP_160801061.1">
    <property type="nucleotide sequence ID" value="NZ_WUUL01000004.1"/>
</dbReference>
<feature type="domain" description="HTH marR-type" evidence="4">
    <location>
        <begin position="6"/>
        <end position="138"/>
    </location>
</feature>
<gene>
    <name evidence="5" type="ORF">GSM42_08210</name>
</gene>
<keyword evidence="1" id="KW-0805">Transcription regulation</keyword>
<comment type="caution">
    <text evidence="5">The sequence shown here is derived from an EMBL/GenBank/DDBJ whole genome shotgun (WGS) entry which is preliminary data.</text>
</comment>
<dbReference type="PANTHER" id="PTHR42756">
    <property type="entry name" value="TRANSCRIPTIONAL REGULATOR, MARR"/>
    <property type="match status" value="1"/>
</dbReference>
<dbReference type="Proteomes" id="UP000430692">
    <property type="component" value="Unassembled WGS sequence"/>
</dbReference>
<dbReference type="Gene3D" id="1.10.10.10">
    <property type="entry name" value="Winged helix-like DNA-binding domain superfamily/Winged helix DNA-binding domain"/>
    <property type="match status" value="1"/>
</dbReference>
<evidence type="ECO:0000259" key="4">
    <source>
        <dbReference type="PROSITE" id="PS50995"/>
    </source>
</evidence>
<dbReference type="PRINTS" id="PR00598">
    <property type="entry name" value="HTHMARR"/>
</dbReference>
<evidence type="ECO:0000256" key="3">
    <source>
        <dbReference type="ARBA" id="ARBA00023163"/>
    </source>
</evidence>
<dbReference type="SUPFAM" id="SSF46785">
    <property type="entry name" value="Winged helix' DNA-binding domain"/>
    <property type="match status" value="1"/>
</dbReference>
<keyword evidence="2" id="KW-0238">DNA-binding</keyword>
<dbReference type="Pfam" id="PF01047">
    <property type="entry name" value="MarR"/>
    <property type="match status" value="1"/>
</dbReference>
<dbReference type="PROSITE" id="PS50995">
    <property type="entry name" value="HTH_MARR_2"/>
    <property type="match status" value="1"/>
</dbReference>
<dbReference type="InterPro" id="IPR036388">
    <property type="entry name" value="WH-like_DNA-bd_sf"/>
</dbReference>
<dbReference type="GO" id="GO:0003677">
    <property type="term" value="F:DNA binding"/>
    <property type="evidence" value="ECO:0007669"/>
    <property type="project" value="UniProtKB-KW"/>
</dbReference>
<reference evidence="5 6" key="1">
    <citation type="submission" date="2019-12" db="EMBL/GenBank/DDBJ databases">
        <title>Whole-genome analyses of novel actinobacteria.</title>
        <authorList>
            <person name="Sahin N."/>
            <person name="Saygin H."/>
        </authorList>
    </citation>
    <scope>NUCLEOTIDE SEQUENCE [LARGE SCALE GENOMIC DNA]</scope>
    <source>
        <strain evidence="5 6">KC615</strain>
    </source>
</reference>
<dbReference type="AlphaFoldDB" id="A0A6I4VQ51"/>
<dbReference type="PANTHER" id="PTHR42756:SF1">
    <property type="entry name" value="TRANSCRIPTIONAL REPRESSOR OF EMRAB OPERON"/>
    <property type="match status" value="1"/>
</dbReference>
<evidence type="ECO:0000313" key="6">
    <source>
        <dbReference type="Proteomes" id="UP000430692"/>
    </source>
</evidence>
<dbReference type="InterPro" id="IPR000835">
    <property type="entry name" value="HTH_MarR-typ"/>
</dbReference>
<dbReference type="InterPro" id="IPR036390">
    <property type="entry name" value="WH_DNA-bd_sf"/>
</dbReference>
<organism evidence="5 6">
    <name type="scientific">Shimazuella alba</name>
    <dbReference type="NCBI Taxonomy" id="2690964"/>
    <lineage>
        <taxon>Bacteria</taxon>
        <taxon>Bacillati</taxon>
        <taxon>Bacillota</taxon>
        <taxon>Bacilli</taxon>
        <taxon>Bacillales</taxon>
        <taxon>Thermoactinomycetaceae</taxon>
        <taxon>Shimazuella</taxon>
    </lineage>
</organism>
<dbReference type="InterPro" id="IPR023187">
    <property type="entry name" value="Tscrpt_reg_MarR-type_CS"/>
</dbReference>
<evidence type="ECO:0000256" key="2">
    <source>
        <dbReference type="ARBA" id="ARBA00023125"/>
    </source>
</evidence>
<keyword evidence="6" id="KW-1185">Reference proteome</keyword>
<evidence type="ECO:0000256" key="1">
    <source>
        <dbReference type="ARBA" id="ARBA00023015"/>
    </source>
</evidence>